<dbReference type="AlphaFoldDB" id="A0AAW5WPQ3"/>
<accession>A0AAW5WPQ3</accession>
<evidence type="ECO:0000313" key="3">
    <source>
        <dbReference type="EMBL" id="MCY7222196.1"/>
    </source>
</evidence>
<evidence type="ECO:0000256" key="1">
    <source>
        <dbReference type="SAM" id="Coils"/>
    </source>
</evidence>
<proteinExistence type="predicted"/>
<reference evidence="3" key="1">
    <citation type="journal article" date="2022" name="Med Res Arch">
        <title>Genomic identification of streptococcal strains and relation to clinical characteristics. A substudy to The Partial Oral Treatment of Endocarditis (POET) Trial.</title>
        <authorList>
            <person name="Christensen J."/>
            <person name="Jensen C."/>
            <person name="Dargis R."/>
            <person name="Nielsen X."/>
            <person name="Pries- Heje M."/>
            <person name="Wiingaard C."/>
            <person name="Ihlemann N."/>
            <person name="Gill S."/>
            <person name="Bruun N."/>
            <person name="Elming H."/>
            <person name="Povlsen J."/>
            <person name="Madsen T."/>
            <person name="Jensen K."/>
            <person name="Fuursted K."/>
            <person name="Ostergaard L."/>
            <person name="Christiansen U."/>
            <person name="Rosenvinge F."/>
            <person name="Helweg-Larsen J."/>
            <person name="Fosbol E."/>
            <person name="Kober L."/>
            <person name="Torp-Pedersen C."/>
            <person name="Tonder N."/>
            <person name="Moser C."/>
            <person name="Iversen K."/>
            <person name="Bundgaard H."/>
        </authorList>
    </citation>
    <scope>NUCLEOTIDE SEQUENCE</scope>
    <source>
        <strain evidence="3">K13014465</strain>
    </source>
</reference>
<dbReference type="InterPro" id="IPR021352">
    <property type="entry name" value="DUF2971"/>
</dbReference>
<dbReference type="RefSeq" id="WP_268731793.1">
    <property type="nucleotide sequence ID" value="NZ_JAKUYZ010000012.1"/>
</dbReference>
<feature type="region of interest" description="Disordered" evidence="2">
    <location>
        <begin position="308"/>
        <end position="333"/>
    </location>
</feature>
<sequence>MFNIAWDNASYYKNLEKSKKGTNTFVFYKDVWNDHGYNLTYTVCFYNQALEETFLGNYRIYNPKIEEKSVPKSISILIDKDLDNDSFYSYNDNNIVSIKDTYYSLAWSSHFYQRLYELGAEYYEKFLKIFRDLTVEDLPNDIKENEGVKHALLRNDSITKSAEIIELNKQFKEIDKNLNIGNYISFILERLKDGQLDEEKKSDISKIIKECNYDLLDQLVGFYIENYDENYNENQYMGYEYLKSLVDETDFEQLKSELETIENEELKKISASVKKIKEELRYTSNDKEFIHYTSLGTLKFLLYKSDKNKKDSNETDNKEKDSNKSDENINYPRLRLSNARQMNDPNEGYTLFNLIGIEKKDLPETDYATSPFFFASMTQIKEDQKLDDSLPMWKQYGDDAKGINLTYHSDYIKSLIDDGIEIYKVCYKIEKKSLEEEIKTIKSAFDKIKEDEDKRKYFSSALKLIDDIRYLFKEADYSYENEYRIIKSYEGKDEEIITSDSSNSVFPGLYVYIDKQLKYSKIKLGPKCDDIDFVAPYIKHIDREIEVTRSDISYR</sequence>
<keyword evidence="1" id="KW-0175">Coiled coil</keyword>
<comment type="caution">
    <text evidence="3">The sequence shown here is derived from an EMBL/GenBank/DDBJ whole genome shotgun (WGS) entry which is preliminary data.</text>
</comment>
<reference evidence="3" key="2">
    <citation type="submission" date="2022-02" db="EMBL/GenBank/DDBJ databases">
        <authorList>
            <person name="Christensen J.J.E."/>
            <person name="Jensen C.S."/>
            <person name="Nielsen X.C."/>
            <person name="Dargis R."/>
        </authorList>
    </citation>
    <scope>NUCLEOTIDE SEQUENCE</scope>
    <source>
        <strain evidence="3">K13014465</strain>
    </source>
</reference>
<organism evidence="3 4">
    <name type="scientific">Streptococcus cristatus</name>
    <dbReference type="NCBI Taxonomy" id="45634"/>
    <lineage>
        <taxon>Bacteria</taxon>
        <taxon>Bacillati</taxon>
        <taxon>Bacillota</taxon>
        <taxon>Bacilli</taxon>
        <taxon>Lactobacillales</taxon>
        <taxon>Streptococcaceae</taxon>
        <taxon>Streptococcus</taxon>
    </lineage>
</organism>
<gene>
    <name evidence="3" type="ORF">MK546_08870</name>
</gene>
<dbReference type="EMBL" id="JAKUYZ010000012">
    <property type="protein sequence ID" value="MCY7222196.1"/>
    <property type="molecule type" value="Genomic_DNA"/>
</dbReference>
<protein>
    <submittedName>
        <fullName evidence="3">DUF2971 domain-containing protein</fullName>
    </submittedName>
</protein>
<feature type="compositionally biased region" description="Basic and acidic residues" evidence="2">
    <location>
        <begin position="308"/>
        <end position="327"/>
    </location>
</feature>
<dbReference type="Proteomes" id="UP001208029">
    <property type="component" value="Unassembled WGS sequence"/>
</dbReference>
<dbReference type="Pfam" id="PF11185">
    <property type="entry name" value="DUF2971"/>
    <property type="match status" value="1"/>
</dbReference>
<feature type="coiled-coil region" evidence="1">
    <location>
        <begin position="424"/>
        <end position="451"/>
    </location>
</feature>
<name>A0AAW5WPQ3_STRCR</name>
<evidence type="ECO:0000256" key="2">
    <source>
        <dbReference type="SAM" id="MobiDB-lite"/>
    </source>
</evidence>
<evidence type="ECO:0000313" key="4">
    <source>
        <dbReference type="Proteomes" id="UP001208029"/>
    </source>
</evidence>